<dbReference type="Proteomes" id="UP001386955">
    <property type="component" value="Unassembled WGS sequence"/>
</dbReference>
<dbReference type="EMBL" id="JAYMYS010000006">
    <property type="protein sequence ID" value="KAK7388149.1"/>
    <property type="molecule type" value="Genomic_DNA"/>
</dbReference>
<dbReference type="AlphaFoldDB" id="A0AAN9S5N9"/>
<evidence type="ECO:0000313" key="1">
    <source>
        <dbReference type="EMBL" id="KAK7388149.1"/>
    </source>
</evidence>
<sequence>MMALMIPTCFGGQLSICNHVGAPLLLRSWSGSHKTSAFHASSRTSKVVYLNYGGFPNLFLEWVQRLPTQGEGVVKYPINEDMTSVDWFSYDRFGWTRVWCAKYDHYQRFNDRFAYGFSLLSSLCVRLVDRPCVGGAYPLSLGFAYVSSLSSNNETA</sequence>
<proteinExistence type="predicted"/>
<keyword evidence="2" id="KW-1185">Reference proteome</keyword>
<organism evidence="1 2">
    <name type="scientific">Psophocarpus tetragonolobus</name>
    <name type="common">Winged bean</name>
    <name type="synonym">Dolichos tetragonolobus</name>
    <dbReference type="NCBI Taxonomy" id="3891"/>
    <lineage>
        <taxon>Eukaryota</taxon>
        <taxon>Viridiplantae</taxon>
        <taxon>Streptophyta</taxon>
        <taxon>Embryophyta</taxon>
        <taxon>Tracheophyta</taxon>
        <taxon>Spermatophyta</taxon>
        <taxon>Magnoliopsida</taxon>
        <taxon>eudicotyledons</taxon>
        <taxon>Gunneridae</taxon>
        <taxon>Pentapetalae</taxon>
        <taxon>rosids</taxon>
        <taxon>fabids</taxon>
        <taxon>Fabales</taxon>
        <taxon>Fabaceae</taxon>
        <taxon>Papilionoideae</taxon>
        <taxon>50 kb inversion clade</taxon>
        <taxon>NPAAA clade</taxon>
        <taxon>indigoferoid/millettioid clade</taxon>
        <taxon>Phaseoleae</taxon>
        <taxon>Psophocarpus</taxon>
    </lineage>
</organism>
<comment type="caution">
    <text evidence="1">The sequence shown here is derived from an EMBL/GenBank/DDBJ whole genome shotgun (WGS) entry which is preliminary data.</text>
</comment>
<accession>A0AAN9S5N9</accession>
<protein>
    <submittedName>
        <fullName evidence="1">Uncharacterized protein</fullName>
    </submittedName>
</protein>
<reference evidence="1 2" key="1">
    <citation type="submission" date="2024-01" db="EMBL/GenBank/DDBJ databases">
        <title>The genomes of 5 underutilized Papilionoideae crops provide insights into root nodulation and disease resistanc.</title>
        <authorList>
            <person name="Jiang F."/>
        </authorList>
    </citation>
    <scope>NUCLEOTIDE SEQUENCE [LARGE SCALE GENOMIC DNA]</scope>
    <source>
        <strain evidence="1">DUOXIRENSHENG_FW03</strain>
        <tissue evidence="1">Leaves</tissue>
    </source>
</reference>
<name>A0AAN9S5N9_PSOTE</name>
<evidence type="ECO:0000313" key="2">
    <source>
        <dbReference type="Proteomes" id="UP001386955"/>
    </source>
</evidence>
<gene>
    <name evidence="1" type="ORF">VNO78_22956</name>
</gene>